<sequence length="978" mass="110032">MQVQSSTQTNVTPLSELFTVVLITHNRRAFLRRALQYYSSYSAKVLVLDSSVQGDERIADDFPSVDYRHLPQFTYTGFQQKLAYGASQVTTPYMVLAADDDFLLHDALTESVNFLEANLDYGMCHGYCLMYLMHSNYVQYYRRDKKVKEDYNAERGQDRVLDYMSQYIPPFYAVHRTSLLQDWYAAMPQGTIFEWQEIGHVYYMLARAKARILPTPYVVREVNYGRSDHNTEIIHVLSFKDARSVAERERFAGFLATLPTGISDLNQTQTAEFALQSFQALADSLAARNALTIEPIFESYWKDPTIGPKRAFGPQQYVEMPFYNQAFFDQLTECEFLLHAMPAGRLQLEEMEGALLQQHTLQRLYSNDTSETIQNRLLHAVQLGAFNRRVVQKLVQQLMDMGESADAEVLTDWIARLDSVPTYDSRQLLDSMPSGRLLNWLQAREPNDTAVRKINQHLAANEGGPQFGILLLDLEADMDKLQVTFDSLMESAFRAFKVVVFTTGDLPEVTTEQNTVHFVKVSASNYVDRLNQIAQRSTSDWLLLAEAGDEFTAAGLLRASLELQRAEGCRAVAMDEIHRRSNGTLTEVFRPAFNLDLLQSLPALTARHWLIRREVLVDVGGYDREFSDALEFDLLLRLIETGGLAGLAHLAEPLLITPAVELAPNEHQRQTLVRHLATRGYQAQVSAEAFGGLRIDYRHAARPKVSIIVRSEGCQEQLQRCLVSVLQRTRYQNNEIIIADNHSQSTDLLTWLDSLEQNGRGRIRLIKNEQRVSPSALLNQAAAQAQGEYLILLAADAEVVNANWIEALLNQAQRPEVGVVGAKLVDREGSVTGAGLILGLNDGVASAFIGEKKDAPGHMHRLLVEQNYLAVSDACLMVRKEVFDALGGLDEEHFEQAYADVDFCLKVADAGLLSVWTPQVQIAHPGTLPDHPQAAAALRDKWQSRFEQDSAYNQNLALTGKGFTLSEPTRVNWAQLLA</sequence>
<organism evidence="3 4">
    <name type="scientific">Pseudomonas syringae</name>
    <dbReference type="NCBI Taxonomy" id="317"/>
    <lineage>
        <taxon>Bacteria</taxon>
        <taxon>Pseudomonadati</taxon>
        <taxon>Pseudomonadota</taxon>
        <taxon>Gammaproteobacteria</taxon>
        <taxon>Pseudomonadales</taxon>
        <taxon>Pseudomonadaceae</taxon>
        <taxon>Pseudomonas</taxon>
    </lineage>
</organism>
<evidence type="ECO:0000313" key="4">
    <source>
        <dbReference type="Proteomes" id="UP000036955"/>
    </source>
</evidence>
<dbReference type="InterPro" id="IPR029044">
    <property type="entry name" value="Nucleotide-diphossugar_trans"/>
</dbReference>
<dbReference type="AlphaFoldDB" id="A0A0L1M3Z2"/>
<keyword evidence="1" id="KW-1003">Cell membrane</keyword>
<dbReference type="InterPro" id="IPR031042">
    <property type="entry name" value="Glyco_TIGR04440"/>
</dbReference>
<dbReference type="PANTHER" id="PTHR43179:SF7">
    <property type="entry name" value="RHAMNOSYLTRANSFERASE WBBL"/>
    <property type="match status" value="1"/>
</dbReference>
<feature type="domain" description="Glycosyltransferase 2-like" evidence="2">
    <location>
        <begin position="19"/>
        <end position="121"/>
    </location>
</feature>
<reference evidence="3 4" key="1">
    <citation type="submission" date="2015-06" db="EMBL/GenBank/DDBJ databases">
        <authorList>
            <person name="Hoefler B.C."/>
            <person name="Straight P.D."/>
        </authorList>
    </citation>
    <scope>NUCLEOTIDE SEQUENCE [LARGE SCALE GENOMIC DNA]</scope>
    <source>
        <strain evidence="3 4">Riq4</strain>
    </source>
</reference>
<dbReference type="Gene3D" id="3.90.550.10">
    <property type="entry name" value="Spore Coat Polysaccharide Biosynthesis Protein SpsA, Chain A"/>
    <property type="match status" value="3"/>
</dbReference>
<evidence type="ECO:0000256" key="1">
    <source>
        <dbReference type="ARBA" id="ARBA00022519"/>
    </source>
</evidence>
<feature type="domain" description="Glycosyltransferase 2-like" evidence="2">
    <location>
        <begin position="707"/>
        <end position="885"/>
    </location>
</feature>
<comment type="caution">
    <text evidence="3">The sequence shown here is derived from an EMBL/GenBank/DDBJ whole genome shotgun (WGS) entry which is preliminary data.</text>
</comment>
<accession>A0A0L1M3Z2</accession>
<dbReference type="SUPFAM" id="SSF53448">
    <property type="entry name" value="Nucleotide-diphospho-sugar transferases"/>
    <property type="match status" value="3"/>
</dbReference>
<keyword evidence="1" id="KW-0997">Cell inner membrane</keyword>
<name>A0A0L1M3Z2_PSESX</name>
<dbReference type="EMBL" id="LFQK01000040">
    <property type="protein sequence ID" value="KNH23283.1"/>
    <property type="molecule type" value="Genomic_DNA"/>
</dbReference>
<proteinExistence type="predicted"/>
<dbReference type="PANTHER" id="PTHR43179">
    <property type="entry name" value="RHAMNOSYLTRANSFERASE WBBL"/>
    <property type="match status" value="1"/>
</dbReference>
<dbReference type="Pfam" id="PF00535">
    <property type="entry name" value="Glycos_transf_2"/>
    <property type="match status" value="2"/>
</dbReference>
<dbReference type="OrthoDB" id="9179784at2"/>
<keyword evidence="3" id="KW-0808">Transferase</keyword>
<protein>
    <submittedName>
        <fullName evidence="3">Glycosyl transferase family 2</fullName>
    </submittedName>
</protein>
<dbReference type="PATRIC" id="fig|317.197.peg.4185"/>
<dbReference type="NCBIfam" id="TIGR04440">
    <property type="entry name" value="glyco_TIGR04440"/>
    <property type="match status" value="1"/>
</dbReference>
<gene>
    <name evidence="3" type="ORF">ACS77_21400</name>
</gene>
<dbReference type="InterPro" id="IPR001173">
    <property type="entry name" value="Glyco_trans_2-like"/>
</dbReference>
<evidence type="ECO:0000259" key="2">
    <source>
        <dbReference type="Pfam" id="PF00535"/>
    </source>
</evidence>
<dbReference type="GO" id="GO:0016740">
    <property type="term" value="F:transferase activity"/>
    <property type="evidence" value="ECO:0007669"/>
    <property type="project" value="UniProtKB-KW"/>
</dbReference>
<keyword evidence="1" id="KW-0472">Membrane</keyword>
<evidence type="ECO:0000313" key="3">
    <source>
        <dbReference type="EMBL" id="KNH23283.1"/>
    </source>
</evidence>
<dbReference type="Proteomes" id="UP000036955">
    <property type="component" value="Unassembled WGS sequence"/>
</dbReference>